<dbReference type="OrthoDB" id="2649144at2"/>
<reference evidence="2 3" key="1">
    <citation type="submission" date="2018-12" db="EMBL/GenBank/DDBJ databases">
        <title>Bacillus ochoae sp. nov., Paenibacillus whitsoniae sp. nov., Paenibacillus spiritus sp. nov. Isolated from the Mars Exploration Rover during spacecraft assembly.</title>
        <authorList>
            <person name="Seuylemezian A."/>
            <person name="Vaishampayan P."/>
        </authorList>
    </citation>
    <scope>NUCLEOTIDE SEQUENCE [LARGE SCALE GENOMIC DNA]</scope>
    <source>
        <strain evidence="2 3">MER 54</strain>
    </source>
</reference>
<organism evidence="2 3">
    <name type="scientific">Paenibacillus whitsoniae</name>
    <dbReference type="NCBI Taxonomy" id="2496558"/>
    <lineage>
        <taxon>Bacteria</taxon>
        <taxon>Bacillati</taxon>
        <taxon>Bacillota</taxon>
        <taxon>Bacilli</taxon>
        <taxon>Bacillales</taxon>
        <taxon>Paenibacillaceae</taxon>
        <taxon>Paenibacillus</taxon>
    </lineage>
</organism>
<evidence type="ECO:0000256" key="1">
    <source>
        <dbReference type="SAM" id="Phobius"/>
    </source>
</evidence>
<accession>A0A430JHL8</accession>
<dbReference type="Proteomes" id="UP000276128">
    <property type="component" value="Unassembled WGS sequence"/>
</dbReference>
<keyword evidence="3" id="KW-1185">Reference proteome</keyword>
<proteinExistence type="predicted"/>
<dbReference type="EMBL" id="RXHU01000018">
    <property type="protein sequence ID" value="RTE10492.1"/>
    <property type="molecule type" value="Genomic_DNA"/>
</dbReference>
<dbReference type="AlphaFoldDB" id="A0A430JHL8"/>
<keyword evidence="1" id="KW-0812">Transmembrane</keyword>
<sequence length="306" mass="34541">MDKRLTRTDYLFALMFIFMLVCILGAFFYGLKLGQLKSDEKYDKIIHADKAAAPEIGAYDQQVLVSYYHTIFLPFREFQNKWFEQMSQIEAGNAATDSAAVLKELSKIADEKYAALQGKTMPASSPLLVQSLQGYLKSLKLFSDALGSFQSKANGMSQAQLLDTIQKDPYFLEAKTQSLTAQKNYFEAILAWNGTLDPDIEYFDPVNTANLDQWRAMNLNVKNVYISAKLLNSKSFVPFYPQDLTARIDEFIANGQAKKLNVNDVNQTMDLLLSTNAVRAGDFVKSKAKWYGNETLPQLPFFLSVN</sequence>
<protein>
    <submittedName>
        <fullName evidence="2">Uncharacterized protein</fullName>
    </submittedName>
</protein>
<dbReference type="RefSeq" id="WP_126140574.1">
    <property type="nucleotide sequence ID" value="NZ_RXHU01000018.1"/>
</dbReference>
<evidence type="ECO:0000313" key="2">
    <source>
        <dbReference type="EMBL" id="RTE10492.1"/>
    </source>
</evidence>
<evidence type="ECO:0000313" key="3">
    <source>
        <dbReference type="Proteomes" id="UP000276128"/>
    </source>
</evidence>
<keyword evidence="1" id="KW-0472">Membrane</keyword>
<gene>
    <name evidence="2" type="ORF">EJQ19_07450</name>
</gene>
<comment type="caution">
    <text evidence="2">The sequence shown here is derived from an EMBL/GenBank/DDBJ whole genome shotgun (WGS) entry which is preliminary data.</text>
</comment>
<name>A0A430JHL8_9BACL</name>
<feature type="transmembrane region" description="Helical" evidence="1">
    <location>
        <begin position="12"/>
        <end position="31"/>
    </location>
</feature>
<keyword evidence="1" id="KW-1133">Transmembrane helix</keyword>